<dbReference type="InParanoid" id="A0A165HMT0"/>
<dbReference type="EMBL" id="KV426012">
    <property type="protein sequence ID" value="KZV92201.1"/>
    <property type="molecule type" value="Genomic_DNA"/>
</dbReference>
<evidence type="ECO:0000256" key="2">
    <source>
        <dbReference type="SAM" id="Phobius"/>
    </source>
</evidence>
<dbReference type="AlphaFoldDB" id="A0A165HMT0"/>
<keyword evidence="2" id="KW-0812">Transmembrane</keyword>
<feature type="compositionally biased region" description="Basic residues" evidence="1">
    <location>
        <begin position="149"/>
        <end position="158"/>
    </location>
</feature>
<organism evidence="3 4">
    <name type="scientific">Exidia glandulosa HHB12029</name>
    <dbReference type="NCBI Taxonomy" id="1314781"/>
    <lineage>
        <taxon>Eukaryota</taxon>
        <taxon>Fungi</taxon>
        <taxon>Dikarya</taxon>
        <taxon>Basidiomycota</taxon>
        <taxon>Agaricomycotina</taxon>
        <taxon>Agaricomycetes</taxon>
        <taxon>Auriculariales</taxon>
        <taxon>Exidiaceae</taxon>
        <taxon>Exidia</taxon>
    </lineage>
</organism>
<evidence type="ECO:0000313" key="3">
    <source>
        <dbReference type="EMBL" id="KZV92201.1"/>
    </source>
</evidence>
<dbReference type="Proteomes" id="UP000077266">
    <property type="component" value="Unassembled WGS sequence"/>
</dbReference>
<evidence type="ECO:0000256" key="1">
    <source>
        <dbReference type="SAM" id="MobiDB-lite"/>
    </source>
</evidence>
<proteinExistence type="predicted"/>
<name>A0A165HMT0_EXIGL</name>
<feature type="transmembrane region" description="Helical" evidence="2">
    <location>
        <begin position="117"/>
        <end position="138"/>
    </location>
</feature>
<keyword evidence="2" id="KW-0472">Membrane</keyword>
<protein>
    <submittedName>
        <fullName evidence="3">Uncharacterized protein</fullName>
    </submittedName>
</protein>
<keyword evidence="2" id="KW-1133">Transmembrane helix</keyword>
<evidence type="ECO:0000313" key="4">
    <source>
        <dbReference type="Proteomes" id="UP000077266"/>
    </source>
</evidence>
<reference evidence="3 4" key="1">
    <citation type="journal article" date="2016" name="Mol. Biol. Evol.">
        <title>Comparative Genomics of Early-Diverging Mushroom-Forming Fungi Provides Insights into the Origins of Lignocellulose Decay Capabilities.</title>
        <authorList>
            <person name="Nagy L.G."/>
            <person name="Riley R."/>
            <person name="Tritt A."/>
            <person name="Adam C."/>
            <person name="Daum C."/>
            <person name="Floudas D."/>
            <person name="Sun H."/>
            <person name="Yadav J.S."/>
            <person name="Pangilinan J."/>
            <person name="Larsson K.H."/>
            <person name="Matsuura K."/>
            <person name="Barry K."/>
            <person name="Labutti K."/>
            <person name="Kuo R."/>
            <person name="Ohm R.A."/>
            <person name="Bhattacharya S.S."/>
            <person name="Shirouzu T."/>
            <person name="Yoshinaga Y."/>
            <person name="Martin F.M."/>
            <person name="Grigoriev I.V."/>
            <person name="Hibbett D.S."/>
        </authorList>
    </citation>
    <scope>NUCLEOTIDE SEQUENCE [LARGE SCALE GENOMIC DNA]</scope>
    <source>
        <strain evidence="3 4">HHB12029</strain>
    </source>
</reference>
<accession>A0A165HMT0</accession>
<sequence>MLSTSVAGGRPVGLESLCASACRWKRGNVPDGDGASTKGVRQSRPTGSRLGSSLLFESVDVRVRLCVLPTCRPCALLIPSCSVMSRRAPLILRCHVTAFACNSRVAPRSDVLFDTRIWFLFGLLTLHALALPLTLFSIRSRVRERAHATRSAHLRRPARPPDALRRPPSHPTIPREFISPTCRAVDCR</sequence>
<keyword evidence="4" id="KW-1185">Reference proteome</keyword>
<feature type="region of interest" description="Disordered" evidence="1">
    <location>
        <begin position="149"/>
        <end position="176"/>
    </location>
</feature>
<gene>
    <name evidence="3" type="ORF">EXIGLDRAFT_79623</name>
</gene>